<evidence type="ECO:0000256" key="1">
    <source>
        <dbReference type="SAM" id="MobiDB-lite"/>
    </source>
</evidence>
<feature type="compositionally biased region" description="Polar residues" evidence="1">
    <location>
        <begin position="18"/>
        <end position="30"/>
    </location>
</feature>
<feature type="region of interest" description="Disordered" evidence="1">
    <location>
        <begin position="1"/>
        <end position="38"/>
    </location>
</feature>
<reference evidence="3" key="1">
    <citation type="submission" date="2018-11" db="EMBL/GenBank/DDBJ databases">
        <title>FDA dAtabase for Regulatory Grade micrObial Sequences (FDA-ARGOS): Supporting development and validation of Infectious Disease Dx tests.</title>
        <authorList>
            <person name="Goldberg B."/>
            <person name="Campos J."/>
            <person name="Tallon L."/>
            <person name="Sadzewicz L."/>
            <person name="Zhao X."/>
            <person name="Vavikolanu K."/>
            <person name="Mehta A."/>
            <person name="Aluvathingal J."/>
            <person name="Nadendla S."/>
            <person name="Geyer C."/>
            <person name="Nandy P."/>
            <person name="Yan Y."/>
            <person name="Sichtig H."/>
        </authorList>
    </citation>
    <scope>NUCLEOTIDE SEQUENCE [LARGE SCALE GENOMIC DNA]</scope>
    <source>
        <strain evidence="3">FDAARGOS_544</strain>
    </source>
</reference>
<evidence type="ECO:0000313" key="3">
    <source>
        <dbReference type="Proteomes" id="UP000272140"/>
    </source>
</evidence>
<name>A0A3R9I4R1_9BURK</name>
<gene>
    <name evidence="2" type="ORF">EGT41_17915</name>
</gene>
<dbReference type="AlphaFoldDB" id="A0A3R9I4R1"/>
<protein>
    <submittedName>
        <fullName evidence="2">Uncharacterized protein</fullName>
    </submittedName>
</protein>
<proteinExistence type="predicted"/>
<sequence>MRNAAAPTAVAKSHNRSGHTSVRTVHTNVQAKAEHGASVERLAEGLDMTDAEFAHWLEATRDHPLRREPLSEQGKWYFDSINHPRLLPY</sequence>
<evidence type="ECO:0000313" key="2">
    <source>
        <dbReference type="EMBL" id="RSC10334.1"/>
    </source>
</evidence>
<dbReference type="EMBL" id="RKIO01000003">
    <property type="protein sequence ID" value="RSC10334.1"/>
    <property type="molecule type" value="Genomic_DNA"/>
</dbReference>
<accession>A0A3R9I4R1</accession>
<comment type="caution">
    <text evidence="2">The sequence shown here is derived from an EMBL/GenBank/DDBJ whole genome shotgun (WGS) entry which is preliminary data.</text>
</comment>
<organism evidence="2 3">
    <name type="scientific">Burkholderia cenocepacia</name>
    <dbReference type="NCBI Taxonomy" id="95486"/>
    <lineage>
        <taxon>Bacteria</taxon>
        <taxon>Pseudomonadati</taxon>
        <taxon>Pseudomonadota</taxon>
        <taxon>Betaproteobacteria</taxon>
        <taxon>Burkholderiales</taxon>
        <taxon>Burkholderiaceae</taxon>
        <taxon>Burkholderia</taxon>
        <taxon>Burkholderia cepacia complex</taxon>
    </lineage>
</organism>
<dbReference type="Proteomes" id="UP000272140">
    <property type="component" value="Unassembled WGS sequence"/>
</dbReference>